<organism evidence="2 3">
    <name type="scientific">Luteimonas marina</name>
    <dbReference type="NCBI Taxonomy" id="488485"/>
    <lineage>
        <taxon>Bacteria</taxon>
        <taxon>Pseudomonadati</taxon>
        <taxon>Pseudomonadota</taxon>
        <taxon>Gammaproteobacteria</taxon>
        <taxon>Lysobacterales</taxon>
        <taxon>Lysobacteraceae</taxon>
        <taxon>Luteimonas</taxon>
    </lineage>
</organism>
<dbReference type="Pfam" id="PF06983">
    <property type="entry name" value="3-dmu-9_3-mt"/>
    <property type="match status" value="1"/>
</dbReference>
<gene>
    <name evidence="2" type="ORF">FQY83_17420</name>
</gene>
<sequence>MSLSTYLLLDGSCKEAMQFYHSCLGGQLSVSLVGDTPIKAMFPPEMHNRVINAHLKAEGISLSASDWMLPSEQPTSGNTVCLYISGGSAEETRSLFDKLSGSARVTDPLTEQPFGLYGALNDKFGIRWMFHSDNGK</sequence>
<dbReference type="Gene3D" id="3.10.180.10">
    <property type="entry name" value="2,3-Dihydroxybiphenyl 1,2-Dioxygenase, domain 1"/>
    <property type="match status" value="1"/>
</dbReference>
<keyword evidence="3" id="KW-1185">Reference proteome</keyword>
<dbReference type="PANTHER" id="PTHR33990:SF1">
    <property type="entry name" value="PROTEIN YJDN"/>
    <property type="match status" value="1"/>
</dbReference>
<dbReference type="AlphaFoldDB" id="A0A5C5TT29"/>
<dbReference type="EMBL" id="VOHK01000013">
    <property type="protein sequence ID" value="TWT17124.1"/>
    <property type="molecule type" value="Genomic_DNA"/>
</dbReference>
<protein>
    <submittedName>
        <fullName evidence="2">VOC family protein</fullName>
    </submittedName>
</protein>
<proteinExistence type="predicted"/>
<reference evidence="2 3" key="1">
    <citation type="journal article" date="2008" name="Int. J. Syst. Evol. Microbiol.">
        <title>Luteimonas marina sp. nov., isolated from seawater.</title>
        <authorList>
            <person name="Baik K.S."/>
            <person name="Park S.C."/>
            <person name="Kim M.S."/>
            <person name="Kim E.M."/>
            <person name="Park C."/>
            <person name="Chun J."/>
            <person name="Seong C.N."/>
        </authorList>
    </citation>
    <scope>NUCLEOTIDE SEQUENCE [LARGE SCALE GENOMIC DNA]</scope>
    <source>
        <strain evidence="2 3">FR1330</strain>
    </source>
</reference>
<dbReference type="PANTHER" id="PTHR33990">
    <property type="entry name" value="PROTEIN YJDN-RELATED"/>
    <property type="match status" value="1"/>
</dbReference>
<dbReference type="Proteomes" id="UP000319980">
    <property type="component" value="Unassembled WGS sequence"/>
</dbReference>
<evidence type="ECO:0000313" key="3">
    <source>
        <dbReference type="Proteomes" id="UP000319980"/>
    </source>
</evidence>
<accession>A0A5C5TT29</accession>
<name>A0A5C5TT29_9GAMM</name>
<dbReference type="SUPFAM" id="SSF54593">
    <property type="entry name" value="Glyoxalase/Bleomycin resistance protein/Dihydroxybiphenyl dioxygenase"/>
    <property type="match status" value="1"/>
</dbReference>
<dbReference type="CDD" id="cd06588">
    <property type="entry name" value="PhnB_like"/>
    <property type="match status" value="1"/>
</dbReference>
<dbReference type="InterPro" id="IPR029068">
    <property type="entry name" value="Glyas_Bleomycin-R_OHBP_Dase"/>
</dbReference>
<feature type="domain" description="PhnB-like" evidence="1">
    <location>
        <begin position="3"/>
        <end position="128"/>
    </location>
</feature>
<dbReference type="InterPro" id="IPR028973">
    <property type="entry name" value="PhnB-like"/>
</dbReference>
<evidence type="ECO:0000313" key="2">
    <source>
        <dbReference type="EMBL" id="TWT17124.1"/>
    </source>
</evidence>
<evidence type="ECO:0000259" key="1">
    <source>
        <dbReference type="Pfam" id="PF06983"/>
    </source>
</evidence>
<dbReference type="OrthoDB" id="9795306at2"/>
<comment type="caution">
    <text evidence="2">The sequence shown here is derived from an EMBL/GenBank/DDBJ whole genome shotgun (WGS) entry which is preliminary data.</text>
</comment>